<keyword evidence="3 5" id="KW-0175">Coiled coil</keyword>
<feature type="coiled-coil region" evidence="5">
    <location>
        <begin position="296"/>
        <end position="323"/>
    </location>
</feature>
<organism evidence="6">
    <name type="scientific">Triatoma infestans</name>
    <name type="common">Assassin bug</name>
    <dbReference type="NCBI Taxonomy" id="30076"/>
    <lineage>
        <taxon>Eukaryota</taxon>
        <taxon>Metazoa</taxon>
        <taxon>Ecdysozoa</taxon>
        <taxon>Arthropoda</taxon>
        <taxon>Hexapoda</taxon>
        <taxon>Insecta</taxon>
        <taxon>Pterygota</taxon>
        <taxon>Neoptera</taxon>
        <taxon>Paraneoptera</taxon>
        <taxon>Hemiptera</taxon>
        <taxon>Heteroptera</taxon>
        <taxon>Panheteroptera</taxon>
        <taxon>Cimicomorpha</taxon>
        <taxon>Reduviidae</taxon>
        <taxon>Triatominae</taxon>
        <taxon>Triatoma</taxon>
    </lineage>
</organism>
<dbReference type="Pfam" id="PF24161">
    <property type="entry name" value="CCDC39"/>
    <property type="match status" value="1"/>
</dbReference>
<feature type="coiled-coil region" evidence="5">
    <location>
        <begin position="408"/>
        <end position="442"/>
    </location>
</feature>
<dbReference type="InterPro" id="IPR033290">
    <property type="entry name" value="CCDC39"/>
</dbReference>
<comment type="function">
    <text evidence="4">Required for assembly of dynein regulatory complex (DRC) and inner dynein arm (IDA) complexes, which are responsible for ciliary beat regulation, thereby playing a central role in motility in cilia and flagella. Probably acts together with CCDC40 to form a molecular ruler that determines the 96 nanometer (nm) repeat length and arrangements of components in cilia and flagella. Not required for outer dynein arm complexes assembly.</text>
</comment>
<dbReference type="PANTHER" id="PTHR18962:SF0">
    <property type="entry name" value="COILED-COIL DOMAIN-CONTAINING PROTEIN 39"/>
    <property type="match status" value="1"/>
</dbReference>
<sequence>IRQLLKDLGWAEGFNIPVANEENKKLEAEVEKLIMSKADIIIEFESDFERLTNMKSMLKKIIKEKEENQLLLNKLRKSLETEMTMMNTSEVDHKASDLEIKDLKKDISQTDSSIYAAREQIQLYTVKISDLREHLNWGEDALFAWEEDLAREDKDYDFIKYYQNIDQQKYTELEHKRQLAQLELNQILAIENSEADKLECLENHFFHLCRDYKQVEAERNYLLQIWQNVNDMIKNREEKVEKIKEQIDSTKDKMRHTLVKYIALEKSFDALNQENNYYVEHAARLESKQPILLENLESLNEIIKNFENEAETLKQQVKQLEYEFSVQTLKNNELKQSIETNTAKLQPLIEENMKLHDKLGTTEIEKMTAEQRCKTAEEIYEMGKKMLKEELNEITRIETMTRKLGIEISELQEKNKLEQLKLQDLNSRATELYNQINLKEAELKESRLLEFNLEMDLVDCTHRLNILEGVSVDTEAQNRLKIQIKENEDEIFQKTKDLSKIKIEIRNLSKEVNLLQLDINQAENETNQLKAKIDGSRCFIAGGKRAYSQAQEEYNKCTLKLNLLKMQISFAEENKKKEGLSVSMLEREKLYLDTAMQERLTELQGHKDILITQKRTLIEEKSFLKRSIDYLLNKIKIKEKKFEITLDSMGKGEDGERISLANFQLKVAQEKIILQDMGDELEAKINKTEKEIEAFENTLRVVTSTNENFKNNLESLDMDSEEVIEFKQLEADYFEQIKENDKIKDELEEVNTDIKELEKKIKSLQQYGRQAEQDWKVKEKEVMILTKDLASKQMKLERATKILQKLYKEVTAKESTMGRALSLREIEVRIEGERTKCVLQQLAEMASIYIETSPIIHKYLNEKELTLPQLQESIFSINTETSEVRSSEGGSRLSILSDVSLAPSIVHLDPTVLLPIEYQRPLCRK</sequence>
<feature type="coiled-coil region" evidence="5">
    <location>
        <begin position="498"/>
        <end position="567"/>
    </location>
</feature>
<reference evidence="6" key="1">
    <citation type="journal article" date="2014" name="PLoS Negl. Trop. Dis.">
        <title>An updated insight into the Sialotranscriptome of Triatoma infestans: developmental stage and geographic variations.</title>
        <authorList>
            <person name="Schwarz A."/>
            <person name="Medrano-Mercado N."/>
            <person name="Schaub G.A."/>
            <person name="Struchiner C.J."/>
            <person name="Bargues M.D."/>
            <person name="Levy M.Z."/>
            <person name="Ribeiro J.M."/>
        </authorList>
    </citation>
    <scope>NUCLEOTIDE SEQUENCE</scope>
    <source>
        <strain evidence="6">Chile</strain>
        <tissue evidence="6">Salivary glands</tissue>
    </source>
</reference>
<feature type="coiled-coil region" evidence="5">
    <location>
        <begin position="16"/>
        <end position="82"/>
    </location>
</feature>
<evidence type="ECO:0000313" key="6">
    <source>
        <dbReference type="EMBL" id="JAC13797.1"/>
    </source>
</evidence>
<proteinExistence type="evidence at transcript level"/>
<feature type="coiled-coil region" evidence="5">
    <location>
        <begin position="671"/>
        <end position="809"/>
    </location>
</feature>
<name>A0A023EX85_TRIIF</name>
<dbReference type="PANTHER" id="PTHR18962">
    <property type="entry name" value="COILED-COIL DOMAIN-CONTAINING PROTEIN 39"/>
    <property type="match status" value="1"/>
</dbReference>
<dbReference type="GO" id="GO:0036159">
    <property type="term" value="P:inner dynein arm assembly"/>
    <property type="evidence" value="ECO:0007669"/>
    <property type="project" value="InterPro"/>
</dbReference>
<dbReference type="GO" id="GO:0060285">
    <property type="term" value="P:cilium-dependent cell motility"/>
    <property type="evidence" value="ECO:0007669"/>
    <property type="project" value="TreeGrafter"/>
</dbReference>
<dbReference type="GO" id="GO:0005930">
    <property type="term" value="C:axoneme"/>
    <property type="evidence" value="ECO:0007669"/>
    <property type="project" value="InterPro"/>
</dbReference>
<dbReference type="GO" id="GO:0060287">
    <property type="term" value="P:epithelial cilium movement involved in determination of left/right asymmetry"/>
    <property type="evidence" value="ECO:0007669"/>
    <property type="project" value="TreeGrafter"/>
</dbReference>
<accession>A0A023EX85</accession>
<evidence type="ECO:0000256" key="4">
    <source>
        <dbReference type="ARBA" id="ARBA00045182"/>
    </source>
</evidence>
<dbReference type="EMBL" id="GBBI01004915">
    <property type="protein sequence ID" value="JAC13797.1"/>
    <property type="molecule type" value="mRNA"/>
</dbReference>
<dbReference type="GO" id="GO:0005576">
    <property type="term" value="C:extracellular region"/>
    <property type="evidence" value="ECO:0007669"/>
    <property type="project" value="GOC"/>
</dbReference>
<comment type="similarity">
    <text evidence="1">Belongs to the CCDC39 family.</text>
</comment>
<evidence type="ECO:0000256" key="3">
    <source>
        <dbReference type="ARBA" id="ARBA00023054"/>
    </source>
</evidence>
<protein>
    <recommendedName>
        <fullName evidence="2">Coiled-coil domain-containing protein 39</fullName>
    </recommendedName>
</protein>
<evidence type="ECO:0000256" key="1">
    <source>
        <dbReference type="ARBA" id="ARBA00005805"/>
    </source>
</evidence>
<feature type="non-terminal residue" evidence="6">
    <location>
        <position position="1"/>
    </location>
</feature>
<dbReference type="AlphaFoldDB" id="A0A023EX85"/>
<evidence type="ECO:0000256" key="5">
    <source>
        <dbReference type="SAM" id="Coils"/>
    </source>
</evidence>
<evidence type="ECO:0000256" key="2">
    <source>
        <dbReference type="ARBA" id="ARBA00016725"/>
    </source>
</evidence>